<dbReference type="Proteomes" id="UP000759298">
    <property type="component" value="Unassembled WGS sequence"/>
</dbReference>
<dbReference type="InterPro" id="IPR047216">
    <property type="entry name" value="Endonuclease_DUF559_bact"/>
</dbReference>
<dbReference type="RefSeq" id="WP_222823826.1">
    <property type="nucleotide sequence ID" value="NZ_JAHWXP010000001.1"/>
</dbReference>
<dbReference type="InterPro" id="IPR007569">
    <property type="entry name" value="DUF559"/>
</dbReference>
<keyword evidence="2" id="KW-0255">Endonuclease</keyword>
<gene>
    <name evidence="2" type="ORF">KYN89_03555</name>
</gene>
<dbReference type="PANTHER" id="PTHR38590:SF1">
    <property type="entry name" value="BLL0828 PROTEIN"/>
    <property type="match status" value="1"/>
</dbReference>
<dbReference type="EMBL" id="JAHWXP010000001">
    <property type="protein sequence ID" value="MBY8336115.1"/>
    <property type="molecule type" value="Genomic_DNA"/>
</dbReference>
<organism evidence="2 3">
    <name type="scientific">Alteriqipengyuania abyssalis</name>
    <dbReference type="NCBI Taxonomy" id="2860200"/>
    <lineage>
        <taxon>Bacteria</taxon>
        <taxon>Pseudomonadati</taxon>
        <taxon>Pseudomonadota</taxon>
        <taxon>Alphaproteobacteria</taxon>
        <taxon>Sphingomonadales</taxon>
        <taxon>Erythrobacteraceae</taxon>
        <taxon>Alteriqipengyuania</taxon>
    </lineage>
</organism>
<evidence type="ECO:0000259" key="1">
    <source>
        <dbReference type="Pfam" id="PF04480"/>
    </source>
</evidence>
<dbReference type="Pfam" id="PF04480">
    <property type="entry name" value="DUF559"/>
    <property type="match status" value="1"/>
</dbReference>
<feature type="domain" description="DUF559" evidence="1">
    <location>
        <begin position="5"/>
        <end position="109"/>
    </location>
</feature>
<dbReference type="PANTHER" id="PTHR38590">
    <property type="entry name" value="BLL0828 PROTEIN"/>
    <property type="match status" value="1"/>
</dbReference>
<proteinExistence type="predicted"/>
<keyword evidence="3" id="KW-1185">Reference proteome</keyword>
<dbReference type="SUPFAM" id="SSF52980">
    <property type="entry name" value="Restriction endonuclease-like"/>
    <property type="match status" value="1"/>
</dbReference>
<comment type="caution">
    <text evidence="2">The sequence shown here is derived from an EMBL/GenBank/DDBJ whole genome shotgun (WGS) entry which is preliminary data.</text>
</comment>
<keyword evidence="2" id="KW-0540">Nuclease</keyword>
<dbReference type="CDD" id="cd01038">
    <property type="entry name" value="Endonuclease_DUF559"/>
    <property type="match status" value="1"/>
</dbReference>
<accession>A0ABS7PD15</accession>
<evidence type="ECO:0000313" key="3">
    <source>
        <dbReference type="Proteomes" id="UP000759298"/>
    </source>
</evidence>
<name>A0ABS7PD15_9SPHN</name>
<dbReference type="Gene3D" id="3.40.960.10">
    <property type="entry name" value="VSR Endonuclease"/>
    <property type="match status" value="1"/>
</dbReference>
<dbReference type="GO" id="GO:0004519">
    <property type="term" value="F:endonuclease activity"/>
    <property type="evidence" value="ECO:0007669"/>
    <property type="project" value="UniProtKB-KW"/>
</dbReference>
<sequence length="123" mass="13901">MTHTLSHAKEMRHAPTDAERQLWSRLRATRLSGWKFRRQQPIGPYIADFACLEARLIVEVDGSQHADSARDAARDEWLGAQGFRIMRFWNNEVLENEDGVLVTILAALEPPLPNPSPARGEGL</sequence>
<keyword evidence="2" id="KW-0378">Hydrolase</keyword>
<dbReference type="InterPro" id="IPR011335">
    <property type="entry name" value="Restrct_endonuc-II-like"/>
</dbReference>
<reference evidence="2 3" key="1">
    <citation type="submission" date="2021-07" db="EMBL/GenBank/DDBJ databases">
        <title>Alteriqipengyuania abyssalis NZ-12B nov, sp.nov isolated from deep sea sponge in pacific ocean.</title>
        <authorList>
            <person name="Tareen S."/>
            <person name="Wink J."/>
        </authorList>
    </citation>
    <scope>NUCLEOTIDE SEQUENCE [LARGE SCALE GENOMIC DNA]</scope>
    <source>
        <strain evidence="2 3">NZ-12B</strain>
    </source>
</reference>
<evidence type="ECO:0000313" key="2">
    <source>
        <dbReference type="EMBL" id="MBY8336115.1"/>
    </source>
</evidence>
<protein>
    <submittedName>
        <fullName evidence="2">Endonuclease domain-containing protein</fullName>
    </submittedName>
</protein>